<sequence>MAQFRKLDDASGTPGARKIFRCLYEALAYSKSHKEPGDIARILCDVIIENIALPVGTKVMGVRLRERHLHTVASLAKEQSLNTVTLRDVLVAAGVIPDKAPAHYPIPVQKGREVASRVKRIVHVSSLPDALACARPLVDQLFADRMITPIYY</sequence>
<gene>
    <name evidence="1" type="ORF">P1J78_16365</name>
</gene>
<dbReference type="RefSeq" id="WP_275568444.1">
    <property type="nucleotide sequence ID" value="NZ_JARGYC010000047.1"/>
</dbReference>
<dbReference type="Proteomes" id="UP001220964">
    <property type="component" value="Unassembled WGS sequence"/>
</dbReference>
<evidence type="ECO:0000313" key="1">
    <source>
        <dbReference type="EMBL" id="MDF0602315.1"/>
    </source>
</evidence>
<reference evidence="1" key="1">
    <citation type="submission" date="2023-03" db="EMBL/GenBank/DDBJ databases">
        <title>Multiphase analysis and comparison of six strains from genera Psychromarinibacter, Lutimaribacter, and Maritimibacter, including a novel species: Psychromarinibacter sediminicola sp. nov.</title>
        <authorList>
            <person name="Wang Y.-H."/>
            <person name="Ye M.-Q."/>
            <person name="Du Z.-J."/>
        </authorList>
    </citation>
    <scope>NUCLEOTIDE SEQUENCE</scope>
    <source>
        <strain evidence="1">C21-152</strain>
    </source>
</reference>
<dbReference type="EMBL" id="JARGYC010000047">
    <property type="protein sequence ID" value="MDF0602315.1"/>
    <property type="molecule type" value="Genomic_DNA"/>
</dbReference>
<keyword evidence="2" id="KW-1185">Reference proteome</keyword>
<accession>A0AAE3T993</accession>
<organism evidence="1 2">
    <name type="scientific">Psychromarinibacter sediminicola</name>
    <dbReference type="NCBI Taxonomy" id="3033385"/>
    <lineage>
        <taxon>Bacteria</taxon>
        <taxon>Pseudomonadati</taxon>
        <taxon>Pseudomonadota</taxon>
        <taxon>Alphaproteobacteria</taxon>
        <taxon>Rhodobacterales</taxon>
        <taxon>Paracoccaceae</taxon>
        <taxon>Psychromarinibacter</taxon>
    </lineage>
</organism>
<proteinExistence type="predicted"/>
<evidence type="ECO:0000313" key="2">
    <source>
        <dbReference type="Proteomes" id="UP001220964"/>
    </source>
</evidence>
<name>A0AAE3T993_9RHOB</name>
<comment type="caution">
    <text evidence="1">The sequence shown here is derived from an EMBL/GenBank/DDBJ whole genome shotgun (WGS) entry which is preliminary data.</text>
</comment>
<dbReference type="AlphaFoldDB" id="A0AAE3T993"/>
<protein>
    <submittedName>
        <fullName evidence="1">Uncharacterized protein</fullName>
    </submittedName>
</protein>